<accession>A0A8S3YR17</accession>
<evidence type="ECO:0000256" key="3">
    <source>
        <dbReference type="ARBA" id="ARBA00022989"/>
    </source>
</evidence>
<dbReference type="SUPFAM" id="SSF81321">
    <property type="entry name" value="Family A G protein-coupled receptor-like"/>
    <property type="match status" value="1"/>
</dbReference>
<feature type="domain" description="G-protein coupled receptors family 1 profile" evidence="6">
    <location>
        <begin position="47"/>
        <end position="141"/>
    </location>
</feature>
<name>A0A8S3YR17_9EUPU</name>
<dbReference type="InterPro" id="IPR017452">
    <property type="entry name" value="GPCR_Rhodpsn_7TM"/>
</dbReference>
<organism evidence="7 8">
    <name type="scientific">Candidula unifasciata</name>
    <dbReference type="NCBI Taxonomy" id="100452"/>
    <lineage>
        <taxon>Eukaryota</taxon>
        <taxon>Metazoa</taxon>
        <taxon>Spiralia</taxon>
        <taxon>Lophotrochozoa</taxon>
        <taxon>Mollusca</taxon>
        <taxon>Gastropoda</taxon>
        <taxon>Heterobranchia</taxon>
        <taxon>Euthyneura</taxon>
        <taxon>Panpulmonata</taxon>
        <taxon>Eupulmonata</taxon>
        <taxon>Stylommatophora</taxon>
        <taxon>Helicina</taxon>
        <taxon>Helicoidea</taxon>
        <taxon>Geomitridae</taxon>
        <taxon>Candidula</taxon>
    </lineage>
</organism>
<feature type="transmembrane region" description="Helical" evidence="5">
    <location>
        <begin position="102"/>
        <end position="124"/>
    </location>
</feature>
<dbReference type="GO" id="GO:0016020">
    <property type="term" value="C:membrane"/>
    <property type="evidence" value="ECO:0007669"/>
    <property type="project" value="UniProtKB-SubCell"/>
</dbReference>
<dbReference type="Gene3D" id="1.20.1070.10">
    <property type="entry name" value="Rhodopsin 7-helix transmembrane proteins"/>
    <property type="match status" value="1"/>
</dbReference>
<evidence type="ECO:0000259" key="6">
    <source>
        <dbReference type="PROSITE" id="PS50262"/>
    </source>
</evidence>
<feature type="transmembrane region" description="Helical" evidence="5">
    <location>
        <begin position="34"/>
        <end position="56"/>
    </location>
</feature>
<comment type="subcellular location">
    <subcellularLocation>
        <location evidence="1">Membrane</location>
    </subcellularLocation>
</comment>
<evidence type="ECO:0000313" key="8">
    <source>
        <dbReference type="Proteomes" id="UP000678393"/>
    </source>
</evidence>
<evidence type="ECO:0000256" key="4">
    <source>
        <dbReference type="ARBA" id="ARBA00023136"/>
    </source>
</evidence>
<dbReference type="AlphaFoldDB" id="A0A8S3YR17"/>
<dbReference type="EMBL" id="CAJHNH020000478">
    <property type="protein sequence ID" value="CAG5117952.1"/>
    <property type="molecule type" value="Genomic_DNA"/>
</dbReference>
<protein>
    <recommendedName>
        <fullName evidence="6">G-protein coupled receptors family 1 profile domain-containing protein</fullName>
    </recommendedName>
</protein>
<evidence type="ECO:0000256" key="2">
    <source>
        <dbReference type="ARBA" id="ARBA00022692"/>
    </source>
</evidence>
<reference evidence="7" key="1">
    <citation type="submission" date="2021-04" db="EMBL/GenBank/DDBJ databases">
        <authorList>
            <consortium name="Molecular Ecology Group"/>
        </authorList>
    </citation>
    <scope>NUCLEOTIDE SEQUENCE</scope>
</reference>
<sequence length="141" mass="15973">MNQSEKVPIDESDCISQNSTYDSLSHNLVDVLNIYAPLFLSICGVFSNVINLVIFWKLSLKDSMSVSLFALSLADFLSAFLYTMVCLCYLTNKLYPSSNIDAWALGFFAFGWMVNAMYLTSCWITAMITIERCFCVVFPFK</sequence>
<keyword evidence="2 5" id="KW-0812">Transmembrane</keyword>
<dbReference type="Proteomes" id="UP000678393">
    <property type="component" value="Unassembled WGS sequence"/>
</dbReference>
<comment type="caution">
    <text evidence="7">The sequence shown here is derived from an EMBL/GenBank/DDBJ whole genome shotgun (WGS) entry which is preliminary data.</text>
</comment>
<proteinExistence type="predicted"/>
<keyword evidence="8" id="KW-1185">Reference proteome</keyword>
<gene>
    <name evidence="7" type="ORF">CUNI_LOCUS3510</name>
</gene>
<evidence type="ECO:0000256" key="5">
    <source>
        <dbReference type="SAM" id="Phobius"/>
    </source>
</evidence>
<dbReference type="PROSITE" id="PS50262">
    <property type="entry name" value="G_PROTEIN_RECEP_F1_2"/>
    <property type="match status" value="1"/>
</dbReference>
<feature type="transmembrane region" description="Helical" evidence="5">
    <location>
        <begin position="68"/>
        <end position="90"/>
    </location>
</feature>
<keyword evidence="4 5" id="KW-0472">Membrane</keyword>
<evidence type="ECO:0000256" key="1">
    <source>
        <dbReference type="ARBA" id="ARBA00004370"/>
    </source>
</evidence>
<keyword evidence="3 5" id="KW-1133">Transmembrane helix</keyword>
<feature type="non-terminal residue" evidence="7">
    <location>
        <position position="141"/>
    </location>
</feature>
<evidence type="ECO:0000313" key="7">
    <source>
        <dbReference type="EMBL" id="CAG5117952.1"/>
    </source>
</evidence>